<name>A0A1I4YCI6_9GAMM</name>
<evidence type="ECO:0000259" key="4">
    <source>
        <dbReference type="Pfam" id="PF02678"/>
    </source>
</evidence>
<feature type="domain" description="Pirin C-terminal" evidence="5">
    <location>
        <begin position="181"/>
        <end position="278"/>
    </location>
</feature>
<keyword evidence="2" id="KW-0408">Iron</keyword>
<dbReference type="CDD" id="cd02247">
    <property type="entry name" value="cupin_pirin_C"/>
    <property type="match status" value="1"/>
</dbReference>
<dbReference type="Gene3D" id="2.60.120.10">
    <property type="entry name" value="Jelly Rolls"/>
    <property type="match status" value="2"/>
</dbReference>
<dbReference type="GO" id="GO:0046872">
    <property type="term" value="F:metal ion binding"/>
    <property type="evidence" value="ECO:0007669"/>
    <property type="project" value="UniProtKB-KW"/>
</dbReference>
<dbReference type="Proteomes" id="UP000198575">
    <property type="component" value="Unassembled WGS sequence"/>
</dbReference>
<evidence type="ECO:0000256" key="2">
    <source>
        <dbReference type="PIRSR" id="PIRSR006232-1"/>
    </source>
</evidence>
<dbReference type="EMBL" id="FOVF01000016">
    <property type="protein sequence ID" value="SFN35757.1"/>
    <property type="molecule type" value="Genomic_DNA"/>
</dbReference>
<dbReference type="SUPFAM" id="SSF51182">
    <property type="entry name" value="RmlC-like cupins"/>
    <property type="match status" value="1"/>
</dbReference>
<dbReference type="PIRSF" id="PIRSF006232">
    <property type="entry name" value="Pirin"/>
    <property type="match status" value="1"/>
</dbReference>
<keyword evidence="2" id="KW-0479">Metal-binding</keyword>
<dbReference type="CDD" id="cd02909">
    <property type="entry name" value="cupin_pirin_N"/>
    <property type="match status" value="1"/>
</dbReference>
<dbReference type="InterPro" id="IPR008778">
    <property type="entry name" value="Pirin_C_dom"/>
</dbReference>
<dbReference type="PANTHER" id="PTHR13903:SF8">
    <property type="entry name" value="PIRIN"/>
    <property type="match status" value="1"/>
</dbReference>
<evidence type="ECO:0000313" key="7">
    <source>
        <dbReference type="Proteomes" id="UP000198575"/>
    </source>
</evidence>
<feature type="binding site" evidence="2">
    <location>
        <position position="103"/>
    </location>
    <ligand>
        <name>Fe cation</name>
        <dbReference type="ChEBI" id="CHEBI:24875"/>
    </ligand>
</feature>
<accession>A0A1I4YCI6</accession>
<comment type="similarity">
    <text evidence="1 3">Belongs to the pirin family.</text>
</comment>
<dbReference type="InterPro" id="IPR012093">
    <property type="entry name" value="Pirin"/>
</dbReference>
<gene>
    <name evidence="6" type="ORF">SAMN05216289_11670</name>
</gene>
<dbReference type="PANTHER" id="PTHR13903">
    <property type="entry name" value="PIRIN-RELATED"/>
    <property type="match status" value="1"/>
</dbReference>
<comment type="cofactor">
    <cofactor evidence="2">
        <name>Fe cation</name>
        <dbReference type="ChEBI" id="CHEBI:24875"/>
    </cofactor>
    <text evidence="2">Binds 1 Fe cation per subunit.</text>
</comment>
<evidence type="ECO:0000259" key="5">
    <source>
        <dbReference type="Pfam" id="PF05726"/>
    </source>
</evidence>
<evidence type="ECO:0000313" key="6">
    <source>
        <dbReference type="EMBL" id="SFN35757.1"/>
    </source>
</evidence>
<feature type="domain" description="Pirin N-terminal" evidence="4">
    <location>
        <begin position="20"/>
        <end position="125"/>
    </location>
</feature>
<dbReference type="RefSeq" id="WP_245778903.1">
    <property type="nucleotide sequence ID" value="NZ_FOVF01000016.1"/>
</dbReference>
<feature type="binding site" evidence="2">
    <location>
        <position position="105"/>
    </location>
    <ligand>
        <name>Fe cation</name>
        <dbReference type="ChEBI" id="CHEBI:24875"/>
    </ligand>
</feature>
<feature type="binding site" evidence="2">
    <location>
        <position position="61"/>
    </location>
    <ligand>
        <name>Fe cation</name>
        <dbReference type="ChEBI" id="CHEBI:24875"/>
    </ligand>
</feature>
<dbReference type="STRING" id="578942.SAMN05216289_11670"/>
<dbReference type="InterPro" id="IPR003829">
    <property type="entry name" value="Pirin_N_dom"/>
</dbReference>
<evidence type="ECO:0000256" key="1">
    <source>
        <dbReference type="ARBA" id="ARBA00008416"/>
    </source>
</evidence>
<protein>
    <recommendedName>
        <fullName evidence="8">Pirin</fullName>
    </recommendedName>
</protein>
<organism evidence="6 7">
    <name type="scientific">Dokdonella immobilis</name>
    <dbReference type="NCBI Taxonomy" id="578942"/>
    <lineage>
        <taxon>Bacteria</taxon>
        <taxon>Pseudomonadati</taxon>
        <taxon>Pseudomonadota</taxon>
        <taxon>Gammaproteobacteria</taxon>
        <taxon>Lysobacterales</taxon>
        <taxon>Rhodanobacteraceae</taxon>
        <taxon>Dokdonella</taxon>
    </lineage>
</organism>
<dbReference type="Pfam" id="PF02678">
    <property type="entry name" value="Pirin"/>
    <property type="match status" value="1"/>
</dbReference>
<dbReference type="InterPro" id="IPR011051">
    <property type="entry name" value="RmlC_Cupin_sf"/>
</dbReference>
<keyword evidence="7" id="KW-1185">Reference proteome</keyword>
<dbReference type="Pfam" id="PF05726">
    <property type="entry name" value="Pirin_C"/>
    <property type="match status" value="1"/>
</dbReference>
<proteinExistence type="inferred from homology"/>
<dbReference type="InterPro" id="IPR014710">
    <property type="entry name" value="RmlC-like_jellyroll"/>
</dbReference>
<evidence type="ECO:0008006" key="8">
    <source>
        <dbReference type="Google" id="ProtNLM"/>
    </source>
</evidence>
<dbReference type="AlphaFoldDB" id="A0A1I4YCI6"/>
<evidence type="ECO:0000256" key="3">
    <source>
        <dbReference type="RuleBase" id="RU003457"/>
    </source>
</evidence>
<sequence>MDPTSHVLIEPKLHDLGDGFAVRRMLPSARQRTVGPFVFFDHIGPVEFAPGNAVDVRPHPHIGLSTMTYLFEGVFRHRDSLGVVQDIRPGAVNWMTAGKGVVHSERTPEPERSSGHRLHGVQFWVGLPEQDAERDPSFSHHAATELPRWSSADGQVQCRLVAGQAFGKQSPVPVYSSLFCLDLQFQPGARFEIPAEHTERAIHVVEGEVEVDGEPLAMHAMLVLRPGAVVSVKASEAARLIVLGGEPLDGPRFVWWNFVSASRDRIEKAKQDWKDGHFAKVPGETEFIPLPER</sequence>
<feature type="binding site" evidence="2">
    <location>
        <position position="59"/>
    </location>
    <ligand>
        <name>Fe cation</name>
        <dbReference type="ChEBI" id="CHEBI:24875"/>
    </ligand>
</feature>
<reference evidence="6 7" key="1">
    <citation type="submission" date="2016-10" db="EMBL/GenBank/DDBJ databases">
        <authorList>
            <person name="de Groot N.N."/>
        </authorList>
    </citation>
    <scope>NUCLEOTIDE SEQUENCE [LARGE SCALE GENOMIC DNA]</scope>
    <source>
        <strain evidence="6 7">CGMCC 1.7659</strain>
    </source>
</reference>